<feature type="chain" id="PRO_5045680124" evidence="1">
    <location>
        <begin position="25"/>
        <end position="176"/>
    </location>
</feature>
<evidence type="ECO:0000313" key="4">
    <source>
        <dbReference type="Proteomes" id="UP001298424"/>
    </source>
</evidence>
<keyword evidence="4" id="KW-1185">Reference proteome</keyword>
<name>A0ABS9NN45_9NEIS</name>
<comment type="caution">
    <text evidence="3">The sequence shown here is derived from an EMBL/GenBank/DDBJ whole genome shotgun (WGS) entry which is preliminary data.</text>
</comment>
<evidence type="ECO:0000256" key="1">
    <source>
        <dbReference type="SAM" id="SignalP"/>
    </source>
</evidence>
<reference evidence="3 4" key="1">
    <citation type="submission" date="2022-02" db="EMBL/GenBank/DDBJ databases">
        <title>Genome sequence data of Kingella unionensis sp. nov. strain CICC 24913 (CCUG 75125).</title>
        <authorList>
            <person name="Xiao M."/>
        </authorList>
    </citation>
    <scope>NUCLEOTIDE SEQUENCE [LARGE SCALE GENOMIC DNA]</scope>
    <source>
        <strain evidence="3 4">CICC 24913</strain>
    </source>
</reference>
<protein>
    <submittedName>
        <fullName evidence="3">ABC-type transport auxiliary lipoprotein family protein</fullName>
    </submittedName>
</protein>
<feature type="domain" description="ABC-type transport auxiliary lipoprotein component" evidence="2">
    <location>
        <begin position="44"/>
        <end position="174"/>
    </location>
</feature>
<dbReference type="PROSITE" id="PS51257">
    <property type="entry name" value="PROKAR_LIPOPROTEIN"/>
    <property type="match status" value="1"/>
</dbReference>
<dbReference type="Gene3D" id="3.40.50.10610">
    <property type="entry name" value="ABC-type transport auxiliary lipoprotein component"/>
    <property type="match status" value="1"/>
</dbReference>
<dbReference type="Proteomes" id="UP001298424">
    <property type="component" value="Unassembled WGS sequence"/>
</dbReference>
<dbReference type="RefSeq" id="WP_238747455.1">
    <property type="nucleotide sequence ID" value="NZ_JAKOOW010000024.1"/>
</dbReference>
<proteinExistence type="predicted"/>
<keyword evidence="3" id="KW-0449">Lipoprotein</keyword>
<dbReference type="Pfam" id="PF03886">
    <property type="entry name" value="ABC_trans_aux"/>
    <property type="match status" value="1"/>
</dbReference>
<accession>A0ABS9NN45</accession>
<evidence type="ECO:0000259" key="2">
    <source>
        <dbReference type="Pfam" id="PF03886"/>
    </source>
</evidence>
<sequence length="176" mass="18898">MKRLLPLAVALLLAACGSTPPTQYYQLPDSAFRLPENRAATRHATAVRVRLAEPIGSGSLLYQTDAHHLNLAQSNLWAAPLADTLAAAFANRLNRSGSALYLPAKLANDNAPVLDIHLDRFQGSYRGQTEISGTARRPDGSIKSFHVLTPQQGDGYPAMVDSLNRGLDGAAEQIGR</sequence>
<keyword evidence="1" id="KW-0732">Signal</keyword>
<organism evidence="3 4">
    <name type="scientific">Kingella pumchi</name>
    <dbReference type="NCBI Taxonomy" id="2779506"/>
    <lineage>
        <taxon>Bacteria</taxon>
        <taxon>Pseudomonadati</taxon>
        <taxon>Pseudomonadota</taxon>
        <taxon>Betaproteobacteria</taxon>
        <taxon>Neisseriales</taxon>
        <taxon>Neisseriaceae</taxon>
        <taxon>Kingella</taxon>
    </lineage>
</organism>
<evidence type="ECO:0000313" key="3">
    <source>
        <dbReference type="EMBL" id="MCG6504204.1"/>
    </source>
</evidence>
<dbReference type="EMBL" id="JAKOOW010000024">
    <property type="protein sequence ID" value="MCG6504204.1"/>
    <property type="molecule type" value="Genomic_DNA"/>
</dbReference>
<dbReference type="InterPro" id="IPR005586">
    <property type="entry name" value="ABC_trans_aux"/>
</dbReference>
<gene>
    <name evidence="3" type="ORF">MB824_06825</name>
</gene>
<dbReference type="SUPFAM" id="SSF159594">
    <property type="entry name" value="XCC0632-like"/>
    <property type="match status" value="1"/>
</dbReference>
<feature type="signal peptide" evidence="1">
    <location>
        <begin position="1"/>
        <end position="24"/>
    </location>
</feature>